<dbReference type="InterPro" id="IPR006621">
    <property type="entry name" value="Nose-resist-to-fluoxetine_N"/>
</dbReference>
<dbReference type="PANTHER" id="PTHR11161">
    <property type="entry name" value="O-ACYLTRANSFERASE"/>
    <property type="match status" value="1"/>
</dbReference>
<feature type="transmembrane region" description="Helical" evidence="1">
    <location>
        <begin position="419"/>
        <end position="441"/>
    </location>
</feature>
<dbReference type="PANTHER" id="PTHR11161:SF0">
    <property type="entry name" value="O-ACYLTRANSFERASE LIKE PROTEIN"/>
    <property type="match status" value="1"/>
</dbReference>
<keyword evidence="5" id="KW-1185">Reference proteome</keyword>
<feature type="transmembrane region" description="Helical" evidence="1">
    <location>
        <begin position="461"/>
        <end position="483"/>
    </location>
</feature>
<sequence>MKCIQVLFLFLQIFLISAEYQNLLNNHEKLHKHVSKSYNDAVCQSQLAQFSQALTESQEWAVRLVDTWAKVGAGYLSGNTVNLGDFDSCVKFRYENFQGQHCWVTISALPNSTFNNDTNNIYLKKFANFLHNNKIEHVQNGFCLPASCSPLAIIEFLNLNFLSKNDLAASKAQCRTNDIPSLEPLDYFAIVFFSFITLLVIMSTTYEIKMKHNDRIEEANRLLTSFSIYTNGAKLFDVTKIKSASSLNCLHGLRAMSILWIILGHRYYKQFPWGNPNQLEDFDQTLLSSILKAHLLAVDTFFVMGALLLTWSTLRDCEKENMNILRMIWRRYLRYTPVYAAMILIVICFEKYFVTGPYVFTSLRDNCVTNWWMALLHIQNYLPGADMCLDYGWYLNADFQLFLISPFIILLIHKFGKKLLALPAALCFISIIYTITISVIFDMRYRTLDAGQGLENFLRWYYYQTPPRSGPWFIGIILGYFLYKNRGKTIKISSWLNAFMWIISLSAMITVILLQHGFSISYNSSTAAHSLIIALQRNVWAVGICWIVFACQNIKTGGFIRWFLSLSQWQPISRMGLSMYITGLVYQFFMMMNQRVPLFANAWHVIPILWSDIVAITIISIFFYLIFEIPPMKIEDYFYKKYQNSKKLAIKSAQI</sequence>
<evidence type="ECO:0000313" key="4">
    <source>
        <dbReference type="EMBL" id="KAG5684554.1"/>
    </source>
</evidence>
<gene>
    <name evidence="4" type="ORF">PVAND_013779</name>
</gene>
<dbReference type="Proteomes" id="UP001107558">
    <property type="component" value="Chromosome 1"/>
</dbReference>
<reference evidence="4" key="1">
    <citation type="submission" date="2021-03" db="EMBL/GenBank/DDBJ databases">
        <title>Chromosome level genome of the anhydrobiotic midge Polypedilum vanderplanki.</title>
        <authorList>
            <person name="Yoshida Y."/>
            <person name="Kikawada T."/>
            <person name="Gusev O."/>
        </authorList>
    </citation>
    <scope>NUCLEOTIDE SEQUENCE</scope>
    <source>
        <strain evidence="4">NIAS01</strain>
        <tissue evidence="4">Whole body or cell culture</tissue>
    </source>
</reference>
<evidence type="ECO:0000313" key="5">
    <source>
        <dbReference type="Proteomes" id="UP001107558"/>
    </source>
</evidence>
<feature type="transmembrane region" description="Helical" evidence="1">
    <location>
        <begin position="249"/>
        <end position="268"/>
    </location>
</feature>
<dbReference type="InterPro" id="IPR002656">
    <property type="entry name" value="Acyl_transf_3_dom"/>
</dbReference>
<feature type="transmembrane region" description="Helical" evidence="1">
    <location>
        <begin position="332"/>
        <end position="354"/>
    </location>
</feature>
<feature type="transmembrane region" description="Helical" evidence="1">
    <location>
        <begin position="527"/>
        <end position="551"/>
    </location>
</feature>
<dbReference type="GO" id="GO:0016747">
    <property type="term" value="F:acyltransferase activity, transferring groups other than amino-acyl groups"/>
    <property type="evidence" value="ECO:0007669"/>
    <property type="project" value="InterPro"/>
</dbReference>
<evidence type="ECO:0000259" key="3">
    <source>
        <dbReference type="SMART" id="SM00703"/>
    </source>
</evidence>
<dbReference type="InterPro" id="IPR052728">
    <property type="entry name" value="O2_lipid_transport_reg"/>
</dbReference>
<dbReference type="Pfam" id="PF01757">
    <property type="entry name" value="Acyl_transf_3"/>
    <property type="match status" value="1"/>
</dbReference>
<feature type="chain" id="PRO_5039896844" description="Nose resistant-to-fluoxetine protein N-terminal domain-containing protein" evidence="2">
    <location>
        <begin position="19"/>
        <end position="655"/>
    </location>
</feature>
<keyword evidence="1" id="KW-1133">Transmembrane helix</keyword>
<name>A0A9J6CQF3_POLVA</name>
<keyword evidence="1" id="KW-0472">Membrane</keyword>
<dbReference type="OrthoDB" id="118951at2759"/>
<feature type="transmembrane region" description="Helical" evidence="1">
    <location>
        <begin position="495"/>
        <end position="515"/>
    </location>
</feature>
<dbReference type="AlphaFoldDB" id="A0A9J6CQF3"/>
<keyword evidence="2" id="KW-0732">Signal</keyword>
<feature type="domain" description="Nose resistant-to-fluoxetine protein N-terminal" evidence="3">
    <location>
        <begin position="40"/>
        <end position="176"/>
    </location>
</feature>
<comment type="caution">
    <text evidence="4">The sequence shown here is derived from an EMBL/GenBank/DDBJ whole genome shotgun (WGS) entry which is preliminary data.</text>
</comment>
<dbReference type="SMART" id="SM00703">
    <property type="entry name" value="NRF"/>
    <property type="match status" value="1"/>
</dbReference>
<evidence type="ECO:0000256" key="1">
    <source>
        <dbReference type="SAM" id="Phobius"/>
    </source>
</evidence>
<feature type="transmembrane region" description="Helical" evidence="1">
    <location>
        <begin position="187"/>
        <end position="206"/>
    </location>
</feature>
<dbReference type="EMBL" id="JADBJN010000001">
    <property type="protein sequence ID" value="KAG5684554.1"/>
    <property type="molecule type" value="Genomic_DNA"/>
</dbReference>
<proteinExistence type="predicted"/>
<feature type="transmembrane region" description="Helical" evidence="1">
    <location>
        <begin position="288"/>
        <end position="311"/>
    </location>
</feature>
<feature type="signal peptide" evidence="2">
    <location>
        <begin position="1"/>
        <end position="18"/>
    </location>
</feature>
<feature type="transmembrane region" description="Helical" evidence="1">
    <location>
        <begin position="572"/>
        <end position="590"/>
    </location>
</feature>
<keyword evidence="1" id="KW-0812">Transmembrane</keyword>
<dbReference type="Pfam" id="PF20146">
    <property type="entry name" value="NRF"/>
    <property type="match status" value="1"/>
</dbReference>
<protein>
    <recommendedName>
        <fullName evidence="3">Nose resistant-to-fluoxetine protein N-terminal domain-containing protein</fullName>
    </recommendedName>
</protein>
<feature type="transmembrane region" description="Helical" evidence="1">
    <location>
        <begin position="602"/>
        <end position="627"/>
    </location>
</feature>
<organism evidence="4 5">
    <name type="scientific">Polypedilum vanderplanki</name>
    <name type="common">Sleeping chironomid midge</name>
    <dbReference type="NCBI Taxonomy" id="319348"/>
    <lineage>
        <taxon>Eukaryota</taxon>
        <taxon>Metazoa</taxon>
        <taxon>Ecdysozoa</taxon>
        <taxon>Arthropoda</taxon>
        <taxon>Hexapoda</taxon>
        <taxon>Insecta</taxon>
        <taxon>Pterygota</taxon>
        <taxon>Neoptera</taxon>
        <taxon>Endopterygota</taxon>
        <taxon>Diptera</taxon>
        <taxon>Nematocera</taxon>
        <taxon>Chironomoidea</taxon>
        <taxon>Chironomidae</taxon>
        <taxon>Chironominae</taxon>
        <taxon>Polypedilum</taxon>
        <taxon>Polypedilum</taxon>
    </lineage>
</organism>
<accession>A0A9J6CQF3</accession>
<feature type="transmembrane region" description="Helical" evidence="1">
    <location>
        <begin position="391"/>
        <end position="412"/>
    </location>
</feature>
<evidence type="ECO:0000256" key="2">
    <source>
        <dbReference type="SAM" id="SignalP"/>
    </source>
</evidence>